<dbReference type="InterPro" id="IPR050206">
    <property type="entry name" value="FtsK/SpoIIIE/SftA"/>
</dbReference>
<dbReference type="Proteomes" id="UP000730482">
    <property type="component" value="Unassembled WGS sequence"/>
</dbReference>
<dbReference type="CDD" id="cd00060">
    <property type="entry name" value="FHA"/>
    <property type="match status" value="1"/>
</dbReference>
<name>A0ABS5KIU6_9ACTN</name>
<dbReference type="GO" id="GO:0051301">
    <property type="term" value="P:cell division"/>
    <property type="evidence" value="ECO:0007669"/>
    <property type="project" value="UniProtKB-KW"/>
</dbReference>
<reference evidence="6 7" key="1">
    <citation type="submission" date="2020-02" db="EMBL/GenBank/DDBJ databases">
        <title>Acidophilic actinobacteria isolated from forest soil.</title>
        <authorList>
            <person name="Golinska P."/>
        </authorList>
    </citation>
    <scope>NUCLEOTIDE SEQUENCE [LARGE SCALE GENOMIC DNA]</scope>
    <source>
        <strain evidence="6 7">NL8</strain>
    </source>
</reference>
<gene>
    <name evidence="6" type="ORF">KGQ19_00755</name>
</gene>
<evidence type="ECO:0000313" key="7">
    <source>
        <dbReference type="Proteomes" id="UP000730482"/>
    </source>
</evidence>
<keyword evidence="1 3" id="KW-0547">Nucleotide-binding</keyword>
<dbReference type="PANTHER" id="PTHR22683">
    <property type="entry name" value="SPORULATION PROTEIN RELATED"/>
    <property type="match status" value="1"/>
</dbReference>
<feature type="coiled-coil region" evidence="4">
    <location>
        <begin position="276"/>
        <end position="303"/>
    </location>
</feature>
<evidence type="ECO:0000256" key="3">
    <source>
        <dbReference type="PROSITE-ProRule" id="PRU00289"/>
    </source>
</evidence>
<feature type="binding site" evidence="3">
    <location>
        <begin position="991"/>
        <end position="998"/>
    </location>
    <ligand>
        <name>ATP</name>
        <dbReference type="ChEBI" id="CHEBI:30616"/>
    </ligand>
</feature>
<evidence type="ECO:0000259" key="5">
    <source>
        <dbReference type="PROSITE" id="PS50901"/>
    </source>
</evidence>
<accession>A0ABS5KIU6</accession>
<keyword evidence="6" id="KW-0132">Cell division</keyword>
<feature type="domain" description="FtsK" evidence="5">
    <location>
        <begin position="630"/>
        <end position="828"/>
    </location>
</feature>
<dbReference type="Gene3D" id="3.40.50.300">
    <property type="entry name" value="P-loop containing nucleotide triphosphate hydrolases"/>
    <property type="match status" value="4"/>
</dbReference>
<dbReference type="SMART" id="SM00382">
    <property type="entry name" value="AAA"/>
    <property type="match status" value="3"/>
</dbReference>
<evidence type="ECO:0000256" key="2">
    <source>
        <dbReference type="ARBA" id="ARBA00022840"/>
    </source>
</evidence>
<dbReference type="EMBL" id="JAAFYZ010000002">
    <property type="protein sequence ID" value="MBS2545389.1"/>
    <property type="molecule type" value="Genomic_DNA"/>
</dbReference>
<keyword evidence="6" id="KW-0131">Cell cycle</keyword>
<organism evidence="6 7">
    <name type="scientific">Catenulispora pinistramenti</name>
    <dbReference type="NCBI Taxonomy" id="2705254"/>
    <lineage>
        <taxon>Bacteria</taxon>
        <taxon>Bacillati</taxon>
        <taxon>Actinomycetota</taxon>
        <taxon>Actinomycetes</taxon>
        <taxon>Catenulisporales</taxon>
        <taxon>Catenulisporaceae</taxon>
        <taxon>Catenulispora</taxon>
    </lineage>
</organism>
<dbReference type="SUPFAM" id="SSF52540">
    <property type="entry name" value="P-loop containing nucleoside triphosphate hydrolases"/>
    <property type="match status" value="2"/>
</dbReference>
<dbReference type="CDD" id="cd01127">
    <property type="entry name" value="TrwB_TraG_TraD_VirD4"/>
    <property type="match status" value="1"/>
</dbReference>
<keyword evidence="2 3" id="KW-0067">ATP-binding</keyword>
<keyword evidence="7" id="KW-1185">Reference proteome</keyword>
<dbReference type="PROSITE" id="PS50901">
    <property type="entry name" value="FTSK"/>
    <property type="match status" value="2"/>
</dbReference>
<feature type="domain" description="FtsK" evidence="5">
    <location>
        <begin position="974"/>
        <end position="1168"/>
    </location>
</feature>
<comment type="caution">
    <text evidence="6">The sequence shown here is derived from an EMBL/GenBank/DDBJ whole genome shotgun (WGS) entry which is preliminary data.</text>
</comment>
<sequence>MTLTIVDPLQAAKADVVLSADDQTPIAQIATLLGRLIGSPGPDAPALFVGGELVGTHHTLASSPLLEGAVVSLRDPSGGLPYEPSGAFEIRVVGGPAAGPVHRLVPGSVDAGRASGMQIRLDDPAVPDCALRVSLDVNGVVRLAPFEGTTAALDQVPLQTQAVWPVGSQVAVGSTLLELGPYTPPDAALIVAEDGTALEFNRPPRLLPPERQTRFRLPAPVSEEHKRPFPIVMLVAPLLMSVVMAVMLKRPEYLMMAAMSPVMMMGNFWQDKKSGKKTFAQQAAEYEEKKARIEQEARSALTAERRARLHACPDAAMILDIATGPRMRLWERRREDEDHLLLRVGTLDQPSEVVLDDPEQDEHRRQVAWALPDAPVTVPLRERGVIGLAGAGDTPRAIARWLLAQTATLTSPTDVQIYLLTDREAQPAWDWLRWLPHVRAGEGTQASALVGVDATTVAQRIAELNAVVTARTKAVASDQRRDARFEEPDIIVVLDGSRRLRAMPGMVQILVQGPAVGVYAICLDAEQRFLPGECQAVAVVGPDGLRVQQVGEEVLLGVRPDAVSPVWCQRLARGLSAVRVVAESKDETGIPTSSRLLDVLGLEPPTSQAIAARWTMGGETTMAMLGESFDGPFGIDIRRDGPHGLIAGTTGAGKSELLQSIVASLAVANKPTAMTFVLVDYKGGSAFKDCVQLPHTVGMVTDLDNHLVERALESLGAELKRREHILAEADAKDIEAYGDIRKKAASIEGRNQLDPMPRLLIVIDEFASMVRELPDFVTGLVNIAQRGRSLGIHLLLATQRPSGVVSPEIRANTNLRIALRVTDGAESTDVIDDPSAGFISKSTPGRAYVRLGANSLVPFQSGRVGGRRPGAAVTKVPAPWGTHLSWSALAVQPPREPEPPKVEDDAEVTDLKVLVDAIREANTAMQIPPQHSPWLPALQDSVLLSDVPPVRRHGGHDLAPVPWGIDDLPSLQARRAAVLDFGSLGHMLIAGAPRSGRSQVLRTMAGAIALTQSTADVHIYGIDCGSGALLPLTALPHCGAVVQRQQSERATRLISRLNQEIANRQERFAGQGFSGIVEQRSSVLPEERMPHIIVLLDRWDGFLGSLGEIDGGTLTDEIQRIMREGQGVGVHMVITGDRQVLGGRISSLTEDKLSFRLPDKQDFSLINLRPRKLPDEMAPGRAFRAESGLETQVALLTQDPSGQAQAAELAAIAEQAKARDAQIPRSRRPFRVDVLPNRISLAEAWELRDESSTARPGFALVGVGGDELVAAGPDLFDGVPSFTIAGPPKSGRSTTLVSMARSLIAQGASTVLVAPRKSPLRDMRGQPGVLAVLEEPDLSAEDLEKVVGEAPGPIVVLVDDGEVLKDASAGRVFSDIIANVAEASRALVVAGDAEELGVGFSGWHTELRKARRGALLSPQGPTDGNLIGARVPRGAIGAQIQPGRALLHLGDGALRTVQVPMS</sequence>
<dbReference type="InterPro" id="IPR003593">
    <property type="entry name" value="AAA+_ATPase"/>
</dbReference>
<proteinExistence type="predicted"/>
<feature type="binding site" evidence="3">
    <location>
        <begin position="648"/>
        <end position="655"/>
    </location>
    <ligand>
        <name>ATP</name>
        <dbReference type="ChEBI" id="CHEBI:30616"/>
    </ligand>
</feature>
<dbReference type="InterPro" id="IPR027417">
    <property type="entry name" value="P-loop_NTPase"/>
</dbReference>
<dbReference type="Pfam" id="PF01580">
    <property type="entry name" value="FtsK_SpoIIIE"/>
    <property type="match status" value="2"/>
</dbReference>
<dbReference type="PANTHER" id="PTHR22683:SF1">
    <property type="entry name" value="TYPE VII SECRETION SYSTEM PROTEIN ESSC"/>
    <property type="match status" value="1"/>
</dbReference>
<evidence type="ECO:0000313" key="6">
    <source>
        <dbReference type="EMBL" id="MBS2545389.1"/>
    </source>
</evidence>
<keyword evidence="4" id="KW-0175">Coiled coil</keyword>
<protein>
    <submittedName>
        <fullName evidence="6">Cell division protein FtsK</fullName>
    </submittedName>
</protein>
<evidence type="ECO:0000256" key="1">
    <source>
        <dbReference type="ARBA" id="ARBA00022741"/>
    </source>
</evidence>
<evidence type="ECO:0000256" key="4">
    <source>
        <dbReference type="SAM" id="Coils"/>
    </source>
</evidence>
<dbReference type="InterPro" id="IPR002543">
    <property type="entry name" value="FtsK_dom"/>
</dbReference>